<dbReference type="EC" id="2.3.2.8" evidence="5"/>
<evidence type="ECO:0000256" key="3">
    <source>
        <dbReference type="ARBA" id="ARBA00022786"/>
    </source>
</evidence>
<accession>A0ABP1D340</accession>
<comment type="similarity">
    <text evidence="1 5">Belongs to the R-transferase family.</text>
</comment>
<dbReference type="InterPro" id="IPR007472">
    <property type="entry name" value="N-end_Aminoacyl_Trfase_C"/>
</dbReference>
<evidence type="ECO:0000256" key="5">
    <source>
        <dbReference type="PIRNR" id="PIRNR037207"/>
    </source>
</evidence>
<feature type="domain" description="N-end rule aminoacyl transferase C-terminal" evidence="8">
    <location>
        <begin position="174"/>
        <end position="318"/>
    </location>
</feature>
<proteinExistence type="inferred from homology"/>
<dbReference type="Proteomes" id="UP001497453">
    <property type="component" value="Chromosome 2"/>
</dbReference>
<evidence type="ECO:0000313" key="9">
    <source>
        <dbReference type="EMBL" id="CAL1701413.1"/>
    </source>
</evidence>
<comment type="function">
    <text evidence="5">Involved in the post-translational conjugation of arginine to the N-terminal aspartate or glutamate of a protein. This arginylation is required for degradation of the protein via the ubiquitin pathway.</text>
</comment>
<protein>
    <recommendedName>
        <fullName evidence="5">Arginyl-tRNA--protein transferase 1</fullName>
        <shortName evidence="5">Arginyltransferase 1</shortName>
        <shortName evidence="5">R-transferase 1</shortName>
        <ecNumber evidence="5">2.3.2.8</ecNumber>
    </recommendedName>
    <alternativeName>
        <fullName evidence="5">Arginine-tRNA--protein transferase 1</fullName>
    </alternativeName>
</protein>
<dbReference type="InterPro" id="IPR017137">
    <property type="entry name" value="Arg-tRNA-P_Trfase_1_euk"/>
</dbReference>
<dbReference type="Pfam" id="PF04376">
    <property type="entry name" value="ATE_N"/>
    <property type="match status" value="1"/>
</dbReference>
<keyword evidence="4 5" id="KW-0012">Acyltransferase</keyword>
<keyword evidence="2 5" id="KW-0808">Transferase</keyword>
<comment type="catalytic activity">
    <reaction evidence="5">
        <text>an N-terminal L-alpha-aminoacyl-[protein] + L-arginyl-tRNA(Arg) = an N-terminal L-arginyl-L-aminoacyl-[protein] + tRNA(Arg) + H(+)</text>
        <dbReference type="Rhea" id="RHEA:10208"/>
        <dbReference type="Rhea" id="RHEA-COMP:9658"/>
        <dbReference type="Rhea" id="RHEA-COMP:9673"/>
        <dbReference type="Rhea" id="RHEA-COMP:10636"/>
        <dbReference type="Rhea" id="RHEA-COMP:10638"/>
        <dbReference type="ChEBI" id="CHEBI:15378"/>
        <dbReference type="ChEBI" id="CHEBI:78442"/>
        <dbReference type="ChEBI" id="CHEBI:78513"/>
        <dbReference type="ChEBI" id="CHEBI:78597"/>
        <dbReference type="ChEBI" id="CHEBI:83562"/>
        <dbReference type="EC" id="2.3.2.8"/>
    </reaction>
</comment>
<evidence type="ECO:0000256" key="6">
    <source>
        <dbReference type="SAM" id="MobiDB-lite"/>
    </source>
</evidence>
<dbReference type="PANTHER" id="PTHR21367">
    <property type="entry name" value="ARGININE-TRNA-PROTEIN TRANSFERASE 1"/>
    <property type="match status" value="1"/>
</dbReference>
<evidence type="ECO:0000256" key="1">
    <source>
        <dbReference type="ARBA" id="ARBA00009991"/>
    </source>
</evidence>
<evidence type="ECO:0000259" key="7">
    <source>
        <dbReference type="Pfam" id="PF04376"/>
    </source>
</evidence>
<evidence type="ECO:0000256" key="2">
    <source>
        <dbReference type="ARBA" id="ARBA00022679"/>
    </source>
</evidence>
<gene>
    <name evidence="9" type="ORF">GFSPODELE1_LOCUS3578</name>
</gene>
<dbReference type="InterPro" id="IPR007471">
    <property type="entry name" value="N-end_Aminoacyl_Trfase_N"/>
</dbReference>
<dbReference type="PIRSF" id="PIRSF037207">
    <property type="entry name" value="ATE1_euk"/>
    <property type="match status" value="1"/>
</dbReference>
<evidence type="ECO:0000256" key="4">
    <source>
        <dbReference type="ARBA" id="ARBA00023315"/>
    </source>
</evidence>
<dbReference type="EMBL" id="OZ037945">
    <property type="protein sequence ID" value="CAL1701413.1"/>
    <property type="molecule type" value="Genomic_DNA"/>
</dbReference>
<dbReference type="Pfam" id="PF04377">
    <property type="entry name" value="ATE_C"/>
    <property type="match status" value="1"/>
</dbReference>
<evidence type="ECO:0000313" key="10">
    <source>
        <dbReference type="Proteomes" id="UP001497453"/>
    </source>
</evidence>
<feature type="region of interest" description="Disordered" evidence="6">
    <location>
        <begin position="108"/>
        <end position="134"/>
    </location>
</feature>
<dbReference type="InterPro" id="IPR030700">
    <property type="entry name" value="N-end_Aminoacyl_Trfase"/>
</dbReference>
<keyword evidence="10" id="KW-1185">Reference proteome</keyword>
<organism evidence="9 10">
    <name type="scientific">Somion occarium</name>
    <dbReference type="NCBI Taxonomy" id="3059160"/>
    <lineage>
        <taxon>Eukaryota</taxon>
        <taxon>Fungi</taxon>
        <taxon>Dikarya</taxon>
        <taxon>Basidiomycota</taxon>
        <taxon>Agaricomycotina</taxon>
        <taxon>Agaricomycetes</taxon>
        <taxon>Polyporales</taxon>
        <taxon>Cerrenaceae</taxon>
        <taxon>Somion</taxon>
    </lineage>
</organism>
<evidence type="ECO:0000259" key="8">
    <source>
        <dbReference type="Pfam" id="PF04377"/>
    </source>
</evidence>
<dbReference type="PANTHER" id="PTHR21367:SF1">
    <property type="entry name" value="ARGINYL-TRNA--PROTEIN TRANSFERASE 1"/>
    <property type="match status" value="1"/>
</dbReference>
<name>A0ABP1D340_9APHY</name>
<keyword evidence="3 5" id="KW-0833">Ubl conjugation pathway</keyword>
<sequence>MSSVLSIISPLTPHDGTCGYCGPPGQRSVARTNCHAAELQPTQLSCMTYQQMIDRGWRRSGTYCYKPDLKRSCCPQYTIKLDALQYKPSKSQRKLVNRFNRFVLQGDGDDSMEVDSPGAKTAHRGTQPQKGKTKKQAEFSLKTALHASEVAFLQDEDAKHKFEVTLEPSSYTEEKFNLYQSYQKEIHHENEKKKPKGFIGFLVESPLVREPIPYPSDRPAHLPEEYGSYHQLYRLDGELIGMGIIDILPHCVSSVYFMYNKKWEHFSLGKLSALREVTLAKEIHDAGAPDMQFLYMGFYIHTCQKMRYKGDYSPSYLADPEDYTWHPLEKCRPLLDKYRFACFSHPEHSIAGIYEGSSPDPDIPLADLQEIQLLDSVRDEMAIVKPITSSSEWSRPAVRRAVKTVVHGLGLPLAKEVIFYLAYVL</sequence>
<feature type="domain" description="N-end aminoacyl transferase N-terminal" evidence="7">
    <location>
        <begin position="17"/>
        <end position="94"/>
    </location>
</feature>
<reference evidence="10" key="1">
    <citation type="submission" date="2024-04" db="EMBL/GenBank/DDBJ databases">
        <authorList>
            <person name="Shaw F."/>
            <person name="Minotto A."/>
        </authorList>
    </citation>
    <scope>NUCLEOTIDE SEQUENCE [LARGE SCALE GENOMIC DNA]</scope>
</reference>